<dbReference type="KEGG" id="eat:EAT1b_0251"/>
<dbReference type="PRINTS" id="PR00502">
    <property type="entry name" value="NUDIXFAMILY"/>
</dbReference>
<dbReference type="SUPFAM" id="SSF55811">
    <property type="entry name" value="Nudix"/>
    <property type="match status" value="1"/>
</dbReference>
<dbReference type="InterPro" id="IPR020476">
    <property type="entry name" value="Nudix_hydrolase"/>
</dbReference>
<dbReference type="HOGENOM" id="CLU_037162_7_0_9"/>
<dbReference type="OrthoDB" id="9787476at2"/>
<feature type="domain" description="Nudix hydrolase" evidence="4">
    <location>
        <begin position="14"/>
        <end position="146"/>
    </location>
</feature>
<accession>C4L210</accession>
<dbReference type="AlphaFoldDB" id="C4L210"/>
<evidence type="ECO:0000259" key="4">
    <source>
        <dbReference type="PROSITE" id="PS51462"/>
    </source>
</evidence>
<name>C4L210_EXISA</name>
<sequence>MSYIQHMRQLIGSNLLITVGCGVLIEQDNQILLQHRKDHHVWGIPGGVMEPGESFEETAIRETLEETGLSVDNLKLFGIYSGDDGYATYENGDRVYSVQVIFYTHSFSREIAQLTDESHEHRFFSREDLPRLHQHQRRFIDDWVEQVNLPVVK</sequence>
<dbReference type="eggNOG" id="COG1051">
    <property type="taxonomic scope" value="Bacteria"/>
</dbReference>
<protein>
    <submittedName>
        <fullName evidence="5">NUDIX hydrolase</fullName>
    </submittedName>
</protein>
<dbReference type="InterPro" id="IPR000086">
    <property type="entry name" value="NUDIX_hydrolase_dom"/>
</dbReference>
<dbReference type="PANTHER" id="PTHR43046:SF2">
    <property type="entry name" value="8-OXO-DGTP DIPHOSPHATASE-RELATED"/>
    <property type="match status" value="1"/>
</dbReference>
<evidence type="ECO:0000256" key="2">
    <source>
        <dbReference type="ARBA" id="ARBA00022801"/>
    </source>
</evidence>
<dbReference type="Pfam" id="PF00293">
    <property type="entry name" value="NUDIX"/>
    <property type="match status" value="1"/>
</dbReference>
<dbReference type="EMBL" id="CP001615">
    <property type="protein sequence ID" value="ACQ69184.1"/>
    <property type="molecule type" value="Genomic_DNA"/>
</dbReference>
<reference evidence="5 6" key="1">
    <citation type="journal article" date="2011" name="J. Bacteriol.">
        <title>Complete genome sequence of the Thermophilic Bacterium Exiguobacterium sp. AT1b.</title>
        <authorList>
            <person name="Vishnivetskaya T.A."/>
            <person name="Lucas S."/>
            <person name="Copeland A."/>
            <person name="Lapidus A."/>
            <person name="Glavina Del Rio T."/>
            <person name="Dalin E."/>
            <person name="Tice H."/>
            <person name="Bruce D.C."/>
            <person name="Goodwin L.A."/>
            <person name="Pitluck S."/>
            <person name="Saunders E."/>
            <person name="Brettin T."/>
            <person name="Detter C."/>
            <person name="Han C."/>
            <person name="Larimer F."/>
            <person name="Land M.L."/>
            <person name="Hauser L.J."/>
            <person name="Kyrpides N.C."/>
            <person name="Ovchinnikova G."/>
            <person name="Kathariou S."/>
            <person name="Ramaley R.F."/>
            <person name="Rodrigues D.F."/>
            <person name="Hendrix C."/>
            <person name="Richardson P."/>
            <person name="Tiedje J.M."/>
        </authorList>
    </citation>
    <scope>NUCLEOTIDE SEQUENCE [LARGE SCALE GENOMIC DNA]</scope>
    <source>
        <strain evidence="6">ATCC BAA-1283 / AT1b</strain>
    </source>
</reference>
<comment type="cofactor">
    <cofactor evidence="1">
        <name>Mg(2+)</name>
        <dbReference type="ChEBI" id="CHEBI:18420"/>
    </cofactor>
</comment>
<evidence type="ECO:0000256" key="3">
    <source>
        <dbReference type="RuleBase" id="RU003476"/>
    </source>
</evidence>
<organism evidence="5 6">
    <name type="scientific">Exiguobacterium sp. (strain ATCC BAA-1283 / AT1b)</name>
    <dbReference type="NCBI Taxonomy" id="360911"/>
    <lineage>
        <taxon>Bacteria</taxon>
        <taxon>Bacillati</taxon>
        <taxon>Bacillota</taxon>
        <taxon>Bacilli</taxon>
        <taxon>Bacillales</taxon>
        <taxon>Bacillales Family XII. Incertae Sedis</taxon>
        <taxon>Exiguobacterium</taxon>
    </lineage>
</organism>
<dbReference type="Gene3D" id="3.90.79.10">
    <property type="entry name" value="Nucleoside Triphosphate Pyrophosphohydrolase"/>
    <property type="match status" value="1"/>
</dbReference>
<dbReference type="PROSITE" id="PS00893">
    <property type="entry name" value="NUDIX_BOX"/>
    <property type="match status" value="1"/>
</dbReference>
<dbReference type="PANTHER" id="PTHR43046">
    <property type="entry name" value="GDP-MANNOSE MANNOSYL HYDROLASE"/>
    <property type="match status" value="1"/>
</dbReference>
<comment type="similarity">
    <text evidence="3">Belongs to the Nudix hydrolase family.</text>
</comment>
<gene>
    <name evidence="5" type="ordered locus">EAT1b_0251</name>
</gene>
<dbReference type="RefSeq" id="WP_012726303.1">
    <property type="nucleotide sequence ID" value="NC_012673.1"/>
</dbReference>
<evidence type="ECO:0000313" key="5">
    <source>
        <dbReference type="EMBL" id="ACQ69184.1"/>
    </source>
</evidence>
<dbReference type="Proteomes" id="UP000000716">
    <property type="component" value="Chromosome"/>
</dbReference>
<dbReference type="STRING" id="360911.EAT1b_0251"/>
<keyword evidence="6" id="KW-1185">Reference proteome</keyword>
<proteinExistence type="inferred from homology"/>
<evidence type="ECO:0000256" key="1">
    <source>
        <dbReference type="ARBA" id="ARBA00001946"/>
    </source>
</evidence>
<dbReference type="PROSITE" id="PS51462">
    <property type="entry name" value="NUDIX"/>
    <property type="match status" value="1"/>
</dbReference>
<evidence type="ECO:0000313" key="6">
    <source>
        <dbReference type="Proteomes" id="UP000000716"/>
    </source>
</evidence>
<keyword evidence="2 3" id="KW-0378">Hydrolase</keyword>
<dbReference type="InterPro" id="IPR015797">
    <property type="entry name" value="NUDIX_hydrolase-like_dom_sf"/>
</dbReference>
<dbReference type="InterPro" id="IPR020084">
    <property type="entry name" value="NUDIX_hydrolase_CS"/>
</dbReference>
<dbReference type="CDD" id="cd04677">
    <property type="entry name" value="NUDIX_Hydrolase"/>
    <property type="match status" value="1"/>
</dbReference>
<dbReference type="GO" id="GO:0016787">
    <property type="term" value="F:hydrolase activity"/>
    <property type="evidence" value="ECO:0007669"/>
    <property type="project" value="UniProtKB-KW"/>
</dbReference>